<evidence type="ECO:0000256" key="7">
    <source>
        <dbReference type="ARBA" id="ARBA00023288"/>
    </source>
</evidence>
<dbReference type="InterPro" id="IPR046953">
    <property type="entry name" value="Spore_GerAC-like_C"/>
</dbReference>
<evidence type="ECO:0000256" key="4">
    <source>
        <dbReference type="ARBA" id="ARBA00022729"/>
    </source>
</evidence>
<proteinExistence type="inferred from homology"/>
<organism evidence="10 11">
    <name type="scientific">Paenibacillus melissococcoides</name>
    <dbReference type="NCBI Taxonomy" id="2912268"/>
    <lineage>
        <taxon>Bacteria</taxon>
        <taxon>Bacillati</taxon>
        <taxon>Bacillota</taxon>
        <taxon>Bacilli</taxon>
        <taxon>Bacillales</taxon>
        <taxon>Paenibacillaceae</taxon>
        <taxon>Paenibacillus</taxon>
    </lineage>
</organism>
<dbReference type="Proteomes" id="UP001154322">
    <property type="component" value="Unassembled WGS sequence"/>
</dbReference>
<evidence type="ECO:0000256" key="3">
    <source>
        <dbReference type="ARBA" id="ARBA00022544"/>
    </source>
</evidence>
<dbReference type="InterPro" id="IPR038501">
    <property type="entry name" value="Spore_GerAC_C_sf"/>
</dbReference>
<dbReference type="PROSITE" id="PS51257">
    <property type="entry name" value="PROKAR_LIPOPROTEIN"/>
    <property type="match status" value="1"/>
</dbReference>
<keyword evidence="6" id="KW-0564">Palmitate</keyword>
<keyword evidence="11" id="KW-1185">Reference proteome</keyword>
<dbReference type="NCBIfam" id="TIGR02887">
    <property type="entry name" value="spore_ger_x_C"/>
    <property type="match status" value="1"/>
</dbReference>
<evidence type="ECO:0000256" key="5">
    <source>
        <dbReference type="ARBA" id="ARBA00023136"/>
    </source>
</evidence>
<comment type="similarity">
    <text evidence="2">Belongs to the GerABKC lipoprotein family.</text>
</comment>
<dbReference type="EMBL" id="CALYLO010000017">
    <property type="protein sequence ID" value="CAH8249518.1"/>
    <property type="molecule type" value="Genomic_DNA"/>
</dbReference>
<reference evidence="10" key="1">
    <citation type="submission" date="2022-06" db="EMBL/GenBank/DDBJ databases">
        <authorList>
            <person name="Dietemann V."/>
            <person name="Ory F."/>
            <person name="Dainat B."/>
            <person name="Oberhansli S."/>
        </authorList>
    </citation>
    <scope>NUCLEOTIDE SEQUENCE</scope>
    <source>
        <strain evidence="10">Ena-SAMPLE-TAB-26-04-2022-14:26:32:270-5432</strain>
    </source>
</reference>
<keyword evidence="4" id="KW-0732">Signal</keyword>
<gene>
    <name evidence="10" type="ORF">WJ0W_006703</name>
</gene>
<evidence type="ECO:0000256" key="6">
    <source>
        <dbReference type="ARBA" id="ARBA00023139"/>
    </source>
</evidence>
<dbReference type="InterPro" id="IPR008844">
    <property type="entry name" value="Spore_GerAC-like"/>
</dbReference>
<accession>A0ABM9GBH6</accession>
<dbReference type="PANTHER" id="PTHR35789">
    <property type="entry name" value="SPORE GERMINATION PROTEIN B3"/>
    <property type="match status" value="1"/>
</dbReference>
<keyword evidence="5" id="KW-0472">Membrane</keyword>
<dbReference type="Gene3D" id="3.30.300.210">
    <property type="entry name" value="Nutrient germinant receptor protein C, domain 3"/>
    <property type="match status" value="1"/>
</dbReference>
<comment type="subcellular location">
    <subcellularLocation>
        <location evidence="1">Membrane</location>
        <topology evidence="1">Lipid-anchor</topology>
    </subcellularLocation>
</comment>
<feature type="domain" description="Spore germination GerAC-like C-terminal" evidence="8">
    <location>
        <begin position="202"/>
        <end position="347"/>
    </location>
</feature>
<feature type="domain" description="Spore germination protein N-terminal" evidence="9">
    <location>
        <begin position="24"/>
        <end position="192"/>
    </location>
</feature>
<dbReference type="PANTHER" id="PTHR35789:SF1">
    <property type="entry name" value="SPORE GERMINATION PROTEIN B3"/>
    <property type="match status" value="1"/>
</dbReference>
<evidence type="ECO:0000259" key="8">
    <source>
        <dbReference type="Pfam" id="PF05504"/>
    </source>
</evidence>
<dbReference type="Pfam" id="PF25198">
    <property type="entry name" value="Spore_GerAC_N"/>
    <property type="match status" value="1"/>
</dbReference>
<dbReference type="RefSeq" id="WP_213427988.1">
    <property type="nucleotide sequence ID" value="NZ_AP031286.1"/>
</dbReference>
<evidence type="ECO:0000256" key="2">
    <source>
        <dbReference type="ARBA" id="ARBA00007886"/>
    </source>
</evidence>
<evidence type="ECO:0000313" key="10">
    <source>
        <dbReference type="EMBL" id="CAH8249518.1"/>
    </source>
</evidence>
<sequence length="350" mass="40576">MKKSYRYKIFIVFSFFTLLCGCWDIKEINHQTLPLVIAISMENDEEYKLTVQIPITNNESNLSRIVTEEGNSVSSVLGQIQTNSEKAVNYSQIQLIVIHNNLAKNKQELRRLITFLMNSKVISSRALLAITDDNIEKVLTSINDKLGARASSISDYFNKGVDWAPEISRARIWEAYQSLFSYTKDIAIPIIRSGKDTVLNYEGSAILNNGEFVERITPNESLLINLFQKQTSKGKVENVGSASIVITDSSIQTKTSMRNNKPLVLRDLYIKIDILERKEGMTNIQINKELERLIERRFYNTFEKAQRYNTDIFGFGQYFRSHIPYHELKKWREVFYPKLQVYFQVHVIKE</sequence>
<evidence type="ECO:0000259" key="9">
    <source>
        <dbReference type="Pfam" id="PF25198"/>
    </source>
</evidence>
<dbReference type="Pfam" id="PF05504">
    <property type="entry name" value="Spore_GerAC"/>
    <property type="match status" value="1"/>
</dbReference>
<keyword evidence="7" id="KW-0449">Lipoprotein</keyword>
<name>A0ABM9GBH6_9BACL</name>
<evidence type="ECO:0000313" key="11">
    <source>
        <dbReference type="Proteomes" id="UP001154322"/>
    </source>
</evidence>
<keyword evidence="3" id="KW-0309">Germination</keyword>
<dbReference type="InterPro" id="IPR057336">
    <property type="entry name" value="GerAC_N"/>
</dbReference>
<comment type="caution">
    <text evidence="10">The sequence shown here is derived from an EMBL/GenBank/DDBJ whole genome shotgun (WGS) entry which is preliminary data.</text>
</comment>
<protein>
    <submittedName>
        <fullName evidence="10">Ger(X)C family spore germination protein</fullName>
    </submittedName>
</protein>
<evidence type="ECO:0000256" key="1">
    <source>
        <dbReference type="ARBA" id="ARBA00004635"/>
    </source>
</evidence>